<dbReference type="RefSeq" id="WP_069313364.1">
    <property type="nucleotide sequence ID" value="NZ_MDTU01000001.1"/>
</dbReference>
<accession>A0ABX3A793</accession>
<keyword evidence="2" id="KW-1185">Reference proteome</keyword>
<protein>
    <submittedName>
        <fullName evidence="1">Uncharacterized protein</fullName>
    </submittedName>
</protein>
<organism evidence="1 2">
    <name type="scientific">Piscirickettsia litoralis</name>
    <dbReference type="NCBI Taxonomy" id="1891921"/>
    <lineage>
        <taxon>Bacteria</taxon>
        <taxon>Pseudomonadati</taxon>
        <taxon>Pseudomonadota</taxon>
        <taxon>Gammaproteobacteria</taxon>
        <taxon>Thiotrichales</taxon>
        <taxon>Piscirickettsiaceae</taxon>
        <taxon>Piscirickettsia</taxon>
    </lineage>
</organism>
<proteinExistence type="predicted"/>
<evidence type="ECO:0000313" key="1">
    <source>
        <dbReference type="EMBL" id="ODN43566.1"/>
    </source>
</evidence>
<reference evidence="1 2" key="1">
    <citation type="submission" date="2016-08" db="EMBL/GenBank/DDBJ databases">
        <title>Draft genome sequence of Candidatus Piscirickettsia litoralis, from seawater.</title>
        <authorList>
            <person name="Wan X."/>
            <person name="Lee A.J."/>
            <person name="Hou S."/>
            <person name="Donachie S.P."/>
        </authorList>
    </citation>
    <scope>NUCLEOTIDE SEQUENCE [LARGE SCALE GENOMIC DNA]</scope>
    <source>
        <strain evidence="1 2">Y2</strain>
    </source>
</reference>
<dbReference type="Proteomes" id="UP000094329">
    <property type="component" value="Unassembled WGS sequence"/>
</dbReference>
<sequence length="263" mass="28870">MFFAFIIGAWYYSLLLAGSWEAFNIKNNTSKIIYACVLPDSTYHMHVDNLSWDCNQPTAIAPKSFAAVFNPGFHAFASSQGSLHLMFGDSKPLSVGNVKPGHVGVSAYLSCNDDGDCSWDDSKTVNLQTSHEVNAKGENQVMVINSIKPNNHSMVCVTNSMSVGGDLYLKVGENVSGSLGEGFTSGHTRCWFGAHSVSVYGCSSKYTGARCWHYANFFINPEVSSYGEVEITGNDETQGKTLWHHNLGMIIEGYTIWDSWNDN</sequence>
<dbReference type="EMBL" id="MDTU01000001">
    <property type="protein sequence ID" value="ODN43566.1"/>
    <property type="molecule type" value="Genomic_DNA"/>
</dbReference>
<name>A0ABX3A793_9GAMM</name>
<evidence type="ECO:0000313" key="2">
    <source>
        <dbReference type="Proteomes" id="UP000094329"/>
    </source>
</evidence>
<comment type="caution">
    <text evidence="1">The sequence shown here is derived from an EMBL/GenBank/DDBJ whole genome shotgun (WGS) entry which is preliminary data.</text>
</comment>
<gene>
    <name evidence="1" type="ORF">BGC07_12390</name>
</gene>